<dbReference type="GO" id="GO:0003700">
    <property type="term" value="F:DNA-binding transcription factor activity"/>
    <property type="evidence" value="ECO:0007669"/>
    <property type="project" value="TreeGrafter"/>
</dbReference>
<geneLocation type="plasmid" evidence="5">
    <name>unnamed2</name>
</geneLocation>
<dbReference type="CDD" id="cd06267">
    <property type="entry name" value="PBP1_LacI_sugar_binding-like"/>
    <property type="match status" value="1"/>
</dbReference>
<dbReference type="AlphaFoldDB" id="A0A1B2EXP5"/>
<dbReference type="KEGG" id="moc:BB934_41865"/>
<evidence type="ECO:0000259" key="4">
    <source>
        <dbReference type="PROSITE" id="PS50932"/>
    </source>
</evidence>
<keyword evidence="3" id="KW-0804">Transcription</keyword>
<evidence type="ECO:0000256" key="1">
    <source>
        <dbReference type="ARBA" id="ARBA00023015"/>
    </source>
</evidence>
<dbReference type="Pfam" id="PF00356">
    <property type="entry name" value="LacI"/>
    <property type="match status" value="1"/>
</dbReference>
<dbReference type="InterPro" id="IPR046335">
    <property type="entry name" value="LacI/GalR-like_sensor"/>
</dbReference>
<gene>
    <name evidence="5" type="ORF">BB934_41865</name>
</gene>
<dbReference type="InterPro" id="IPR010982">
    <property type="entry name" value="Lambda_DNA-bd_dom_sf"/>
</dbReference>
<dbReference type="SUPFAM" id="SSF53822">
    <property type="entry name" value="Periplasmic binding protein-like I"/>
    <property type="match status" value="1"/>
</dbReference>
<dbReference type="Pfam" id="PF13377">
    <property type="entry name" value="Peripla_BP_3"/>
    <property type="match status" value="1"/>
</dbReference>
<evidence type="ECO:0000256" key="2">
    <source>
        <dbReference type="ARBA" id="ARBA00023125"/>
    </source>
</evidence>
<sequence length="364" mass="39118">MARRGITNAAQTGAPTSADVARLAGVSQATISLVLNGRASNVRISDETRDRVISAATQLGYTPNHAARSLRQRRTNIITFVLPTLDNPYFSDVVRAAQTAAQQRGYAVSVIPAKTKPGEFHALSFLQGAAFDGIIVAGRENCTATELRQLAARGVAVVVLQEQSPDPSIQSVSVDLEAGGYMATRHLIDLGHRRIAHVTERLHEPGTRRDRLEGYRRALEEAGLAFDPSLVLTAENTMAGGSKAIEQLLDSGTQRPTAAFMYNDQMAVGALHALRAHRLSVPDDFAVVGFDGVAIGQFTVPTLTTIDHPREELGRLAIEALIGALEKRPSDAREHVLPVQLVVRESCGGGKTSSPMTRRRAPAR</sequence>
<dbReference type="InterPro" id="IPR028082">
    <property type="entry name" value="Peripla_BP_I"/>
</dbReference>
<accession>A0A1B2EXP5</accession>
<name>A0A1B2EXP5_9HYPH</name>
<dbReference type="PROSITE" id="PS50932">
    <property type="entry name" value="HTH_LACI_2"/>
    <property type="match status" value="1"/>
</dbReference>
<dbReference type="PANTHER" id="PTHR30146:SF109">
    <property type="entry name" value="HTH-TYPE TRANSCRIPTIONAL REGULATOR GALS"/>
    <property type="match status" value="1"/>
</dbReference>
<dbReference type="Gene3D" id="3.40.50.2300">
    <property type="match status" value="2"/>
</dbReference>
<dbReference type="CDD" id="cd01392">
    <property type="entry name" value="HTH_LacI"/>
    <property type="match status" value="1"/>
</dbReference>
<keyword evidence="1" id="KW-0805">Transcription regulation</keyword>
<keyword evidence="5" id="KW-0614">Plasmid</keyword>
<feature type="domain" description="HTH lacI-type" evidence="4">
    <location>
        <begin position="15"/>
        <end position="72"/>
    </location>
</feature>
<keyword evidence="2" id="KW-0238">DNA-binding</keyword>
<dbReference type="SMART" id="SM00354">
    <property type="entry name" value="HTH_LACI"/>
    <property type="match status" value="1"/>
</dbReference>
<evidence type="ECO:0000313" key="5">
    <source>
        <dbReference type="EMBL" id="ANY84702.1"/>
    </source>
</evidence>
<dbReference type="SUPFAM" id="SSF47413">
    <property type="entry name" value="lambda repressor-like DNA-binding domains"/>
    <property type="match status" value="1"/>
</dbReference>
<dbReference type="PANTHER" id="PTHR30146">
    <property type="entry name" value="LACI-RELATED TRANSCRIPTIONAL REPRESSOR"/>
    <property type="match status" value="1"/>
</dbReference>
<dbReference type="Gene3D" id="1.10.260.40">
    <property type="entry name" value="lambda repressor-like DNA-binding domains"/>
    <property type="match status" value="1"/>
</dbReference>
<dbReference type="EMBL" id="CP016619">
    <property type="protein sequence ID" value="ANY84702.1"/>
    <property type="molecule type" value="Genomic_DNA"/>
</dbReference>
<dbReference type="OrthoDB" id="7170131at2"/>
<reference evidence="5" key="1">
    <citation type="submission" date="2016-07" db="EMBL/GenBank/DDBJ databases">
        <title>Microvirga ossetica sp. nov. a new species of rhizobia isolated from root nodules of the legume species Vicia alpestris Steven originated from North Ossetia region in the Caucasus.</title>
        <authorList>
            <person name="Safronova V.I."/>
            <person name="Kuznetsova I.G."/>
            <person name="Sazanova A.L."/>
            <person name="Belimov A."/>
            <person name="Andronov E."/>
            <person name="Osledkin Y.S."/>
            <person name="Onishchuk O.P."/>
            <person name="Kurchak O.N."/>
            <person name="Shaposhnikov A.I."/>
            <person name="Willems A."/>
            <person name="Tikhonovich I.A."/>
        </authorList>
    </citation>
    <scope>NUCLEOTIDE SEQUENCE [LARGE SCALE GENOMIC DNA]</scope>
    <source>
        <strain evidence="5">V5/3M</strain>
        <plasmid evidence="5">unnamed2</plasmid>
    </source>
</reference>
<protein>
    <recommendedName>
        <fullName evidence="4">HTH lacI-type domain-containing protein</fullName>
    </recommendedName>
</protein>
<dbReference type="GO" id="GO:0000976">
    <property type="term" value="F:transcription cis-regulatory region binding"/>
    <property type="evidence" value="ECO:0007669"/>
    <property type="project" value="TreeGrafter"/>
</dbReference>
<dbReference type="InterPro" id="IPR000843">
    <property type="entry name" value="HTH_LacI"/>
</dbReference>
<organism evidence="5">
    <name type="scientific">Microvirga ossetica</name>
    <dbReference type="NCBI Taxonomy" id="1882682"/>
    <lineage>
        <taxon>Bacteria</taxon>
        <taxon>Pseudomonadati</taxon>
        <taxon>Pseudomonadota</taxon>
        <taxon>Alphaproteobacteria</taxon>
        <taxon>Hyphomicrobiales</taxon>
        <taxon>Methylobacteriaceae</taxon>
        <taxon>Microvirga</taxon>
    </lineage>
</organism>
<proteinExistence type="predicted"/>
<evidence type="ECO:0000256" key="3">
    <source>
        <dbReference type="ARBA" id="ARBA00023163"/>
    </source>
</evidence>